<dbReference type="GeneID" id="36571502"/>
<dbReference type="InParanoid" id="A0A2T3BAZ5"/>
<proteinExistence type="predicted"/>
<keyword evidence="6" id="KW-1185">Reference proteome</keyword>
<dbReference type="STRING" id="857342.A0A2T3BAZ5"/>
<gene>
    <name evidence="5" type="ORF">M430DRAFT_16219</name>
</gene>
<dbReference type="GO" id="GO:0003677">
    <property type="term" value="F:DNA binding"/>
    <property type="evidence" value="ECO:0007669"/>
    <property type="project" value="InterPro"/>
</dbReference>
<evidence type="ECO:0000313" key="6">
    <source>
        <dbReference type="Proteomes" id="UP000241818"/>
    </source>
</evidence>
<feature type="compositionally biased region" description="Polar residues" evidence="3">
    <location>
        <begin position="11"/>
        <end position="27"/>
    </location>
</feature>
<evidence type="ECO:0000256" key="3">
    <source>
        <dbReference type="SAM" id="MobiDB-lite"/>
    </source>
</evidence>
<dbReference type="InterPro" id="IPR053187">
    <property type="entry name" value="Notoamide_regulator"/>
</dbReference>
<sequence length="658" mass="74351">MSFRKIRPSLGDSSASTSHPSQPASESTESDSRRVRGGKEVDNSSSTSSAKRRRVPDSVTRNACLSCKKARAKCDGQKPCKRCTSRGETSECVYEVHIKHAKEELVKQIKELRAKDHLTEQILQALSSDEKVPEILDQLQNGHTYESIVEWLGRSPMDEVETFSPRESQHSTLEASDHEMGGLGSTSLWWTAVTSDAAILEHLFRLYFTWVHPVHTLFNEHRFADSYRRHSEDYCSPVLVNALCAMACHLNLMANEDEVDFEQLVQAFAILFLVDCMRANALRAASYLNTASNIIASVEYSKIDGFQEVWKDTVRGVRNLSVEWAQMTFQVPPNIGLAPLDTIEAFDDELDAVKWHFYRHLNDSYPAGPGLLATTNREKSKLIGIITDAATTMYTQRGPQVTANQVLQQYRRFVTWRDELPSRIAMVESNGQALPHVLSLQILYSNSVVQLLRPLLDFDSFPTALVEDAIWDHAQRGLFFLGEHYRSQYTSQYQPTFQMFAVLHLTDVIARFFPDGTGGSNKNGPEAIQFGLEVLREFQAGLPVAGPLQEMLRKTAIECGIRLAGNLDELMVPRPPNKDVYRIDDLIDVCTRPRYVQPVEEIRSRYIPSFSADWASHSASFGFYERPPGTSRMRLSSTEERGARNLMQIRNLLNTQTS</sequence>
<dbReference type="PROSITE" id="PS00463">
    <property type="entry name" value="ZN2_CY6_FUNGAL_1"/>
    <property type="match status" value="1"/>
</dbReference>
<organism evidence="5 6">
    <name type="scientific">Amorphotheca resinae ATCC 22711</name>
    <dbReference type="NCBI Taxonomy" id="857342"/>
    <lineage>
        <taxon>Eukaryota</taxon>
        <taxon>Fungi</taxon>
        <taxon>Dikarya</taxon>
        <taxon>Ascomycota</taxon>
        <taxon>Pezizomycotina</taxon>
        <taxon>Leotiomycetes</taxon>
        <taxon>Helotiales</taxon>
        <taxon>Amorphothecaceae</taxon>
        <taxon>Amorphotheca</taxon>
    </lineage>
</organism>
<dbReference type="InterPro" id="IPR036864">
    <property type="entry name" value="Zn2-C6_fun-type_DNA-bd_sf"/>
</dbReference>
<dbReference type="AlphaFoldDB" id="A0A2T3BAZ5"/>
<evidence type="ECO:0000256" key="1">
    <source>
        <dbReference type="ARBA" id="ARBA00022723"/>
    </source>
</evidence>
<dbReference type="CDD" id="cd12148">
    <property type="entry name" value="fungal_TF_MHR"/>
    <property type="match status" value="1"/>
</dbReference>
<dbReference type="GO" id="GO:0000981">
    <property type="term" value="F:DNA-binding transcription factor activity, RNA polymerase II-specific"/>
    <property type="evidence" value="ECO:0007669"/>
    <property type="project" value="InterPro"/>
</dbReference>
<evidence type="ECO:0000313" key="5">
    <source>
        <dbReference type="EMBL" id="PSS25502.1"/>
    </source>
</evidence>
<dbReference type="SUPFAM" id="SSF57701">
    <property type="entry name" value="Zn2/Cys6 DNA-binding domain"/>
    <property type="match status" value="1"/>
</dbReference>
<dbReference type="GO" id="GO:0006351">
    <property type="term" value="P:DNA-templated transcription"/>
    <property type="evidence" value="ECO:0007669"/>
    <property type="project" value="InterPro"/>
</dbReference>
<dbReference type="InterPro" id="IPR001138">
    <property type="entry name" value="Zn2Cys6_DnaBD"/>
</dbReference>
<dbReference type="PANTHER" id="PTHR47256:SF3">
    <property type="entry name" value="ZN(II)2CYS6 TRANSCRIPTION FACTOR (EUROFUNG)"/>
    <property type="match status" value="1"/>
</dbReference>
<dbReference type="PANTHER" id="PTHR47256">
    <property type="entry name" value="ZN(II)2CYS6 TRANSCRIPTION FACTOR (EUROFUNG)-RELATED"/>
    <property type="match status" value="1"/>
</dbReference>
<dbReference type="Pfam" id="PF04082">
    <property type="entry name" value="Fungal_trans"/>
    <property type="match status" value="1"/>
</dbReference>
<dbReference type="OrthoDB" id="2162761at2759"/>
<evidence type="ECO:0000256" key="2">
    <source>
        <dbReference type="ARBA" id="ARBA00023242"/>
    </source>
</evidence>
<dbReference type="CDD" id="cd00067">
    <property type="entry name" value="GAL4"/>
    <property type="match status" value="1"/>
</dbReference>
<dbReference type="Gene3D" id="4.10.240.10">
    <property type="entry name" value="Zn(2)-C6 fungal-type DNA-binding domain"/>
    <property type="match status" value="1"/>
</dbReference>
<feature type="compositionally biased region" description="Basic and acidic residues" evidence="3">
    <location>
        <begin position="30"/>
        <end position="42"/>
    </location>
</feature>
<evidence type="ECO:0000259" key="4">
    <source>
        <dbReference type="PROSITE" id="PS50048"/>
    </source>
</evidence>
<dbReference type="InterPro" id="IPR007219">
    <property type="entry name" value="XnlR_reg_dom"/>
</dbReference>
<feature type="region of interest" description="Disordered" evidence="3">
    <location>
        <begin position="1"/>
        <end position="55"/>
    </location>
</feature>
<dbReference type="Pfam" id="PF00172">
    <property type="entry name" value="Zn_clus"/>
    <property type="match status" value="1"/>
</dbReference>
<name>A0A2T3BAZ5_AMORE</name>
<dbReference type="GO" id="GO:0008270">
    <property type="term" value="F:zinc ion binding"/>
    <property type="evidence" value="ECO:0007669"/>
    <property type="project" value="InterPro"/>
</dbReference>
<dbReference type="RefSeq" id="XP_024724101.1">
    <property type="nucleotide sequence ID" value="XM_024863421.1"/>
</dbReference>
<dbReference type="SMART" id="SM00066">
    <property type="entry name" value="GAL4"/>
    <property type="match status" value="1"/>
</dbReference>
<feature type="domain" description="Zn(2)-C6 fungal-type" evidence="4">
    <location>
        <begin position="63"/>
        <end position="94"/>
    </location>
</feature>
<keyword evidence="1" id="KW-0479">Metal-binding</keyword>
<accession>A0A2T3BAZ5</accession>
<protein>
    <recommendedName>
        <fullName evidence="4">Zn(2)-C6 fungal-type domain-containing protein</fullName>
    </recommendedName>
</protein>
<keyword evidence="2" id="KW-0539">Nucleus</keyword>
<dbReference type="PROSITE" id="PS50048">
    <property type="entry name" value="ZN2_CY6_FUNGAL_2"/>
    <property type="match status" value="1"/>
</dbReference>
<dbReference type="Proteomes" id="UP000241818">
    <property type="component" value="Unassembled WGS sequence"/>
</dbReference>
<dbReference type="EMBL" id="KZ679007">
    <property type="protein sequence ID" value="PSS25502.1"/>
    <property type="molecule type" value="Genomic_DNA"/>
</dbReference>
<reference evidence="5 6" key="1">
    <citation type="journal article" date="2018" name="New Phytol.">
        <title>Comparative genomics and transcriptomics depict ericoid mycorrhizal fungi as versatile saprotrophs and plant mutualists.</title>
        <authorList>
            <person name="Martino E."/>
            <person name="Morin E."/>
            <person name="Grelet G.A."/>
            <person name="Kuo A."/>
            <person name="Kohler A."/>
            <person name="Daghino S."/>
            <person name="Barry K.W."/>
            <person name="Cichocki N."/>
            <person name="Clum A."/>
            <person name="Dockter R.B."/>
            <person name="Hainaut M."/>
            <person name="Kuo R.C."/>
            <person name="LaButti K."/>
            <person name="Lindahl B.D."/>
            <person name="Lindquist E.A."/>
            <person name="Lipzen A."/>
            <person name="Khouja H.R."/>
            <person name="Magnuson J."/>
            <person name="Murat C."/>
            <person name="Ohm R.A."/>
            <person name="Singer S.W."/>
            <person name="Spatafora J.W."/>
            <person name="Wang M."/>
            <person name="Veneault-Fourrey C."/>
            <person name="Henrissat B."/>
            <person name="Grigoriev I.V."/>
            <person name="Martin F.M."/>
            <person name="Perotto S."/>
        </authorList>
    </citation>
    <scope>NUCLEOTIDE SEQUENCE [LARGE SCALE GENOMIC DNA]</scope>
    <source>
        <strain evidence="5 6">ATCC 22711</strain>
    </source>
</reference>